<dbReference type="SMART" id="SM00938">
    <property type="entry name" value="P-II"/>
    <property type="match status" value="1"/>
</dbReference>
<evidence type="ECO:0000313" key="2">
    <source>
        <dbReference type="EMBL" id="MEO1781021.1"/>
    </source>
</evidence>
<dbReference type="PROSITE" id="PS51343">
    <property type="entry name" value="PII_GLNB_DOM"/>
    <property type="match status" value="1"/>
</dbReference>
<protein>
    <submittedName>
        <fullName evidence="2">Nitrogen regulatory protein P-II 1</fullName>
    </submittedName>
</protein>
<dbReference type="InterPro" id="IPR011322">
    <property type="entry name" value="N-reg_PII-like_a/b"/>
</dbReference>
<gene>
    <name evidence="2" type="ORF">BAU18_000600</name>
</gene>
<dbReference type="PROSITE" id="PS00638">
    <property type="entry name" value="PII_GLNB_CTER"/>
    <property type="match status" value="1"/>
</dbReference>
<dbReference type="InterPro" id="IPR017918">
    <property type="entry name" value="N-reg_PII_CS"/>
</dbReference>
<dbReference type="InterPro" id="IPR002187">
    <property type="entry name" value="N-reg_PII"/>
</dbReference>
<reference evidence="2" key="2">
    <citation type="submission" date="2024-02" db="EMBL/GenBank/DDBJ databases">
        <title>The Genome Sequence of Enterococcus diestrammenae JM9A.</title>
        <authorList>
            <person name="Earl A."/>
            <person name="Manson A."/>
            <person name="Gilmore M."/>
            <person name="Sanders J."/>
            <person name="Shea T."/>
            <person name="Howe W."/>
            <person name="Livny J."/>
            <person name="Cuomo C."/>
            <person name="Neafsey D."/>
            <person name="Birren B."/>
        </authorList>
    </citation>
    <scope>NUCLEOTIDE SEQUENCE</scope>
    <source>
        <strain evidence="2">JM9A</strain>
    </source>
</reference>
<dbReference type="RefSeq" id="WP_161870642.1">
    <property type="nucleotide sequence ID" value="NZ_MAEI02000001.1"/>
</dbReference>
<keyword evidence="3" id="KW-1185">Reference proteome</keyword>
<dbReference type="PRINTS" id="PR00340">
    <property type="entry name" value="PIIGLNB"/>
</dbReference>
<dbReference type="PANTHER" id="PTHR30115:SF11">
    <property type="entry name" value="NITROGEN REGULATORY PROTEIN P-II HOMOLOG"/>
    <property type="match status" value="1"/>
</dbReference>
<dbReference type="InterPro" id="IPR015867">
    <property type="entry name" value="N-reg_PII/ATP_PRibTrfase_C"/>
</dbReference>
<dbReference type="Pfam" id="PF00543">
    <property type="entry name" value="P-II"/>
    <property type="match status" value="1"/>
</dbReference>
<comment type="similarity">
    <text evidence="1">Belongs to the P(II) protein family.</text>
</comment>
<comment type="caution">
    <text evidence="2">The sequence shown here is derived from an EMBL/GenBank/DDBJ whole genome shotgun (WGS) entry which is preliminary data.</text>
</comment>
<name>A0ABV0EZ14_9ENTE</name>
<evidence type="ECO:0000313" key="3">
    <source>
        <dbReference type="Proteomes" id="UP001429357"/>
    </source>
</evidence>
<dbReference type="Gene3D" id="3.30.70.120">
    <property type="match status" value="1"/>
</dbReference>
<sequence>MKKVEAIIRQEKFEELKEALETDLEISGMTVTQVLGFGNQKGQQTYVRGQAIMTSLLPKILVSFVVKEADVESVIQFIMTICKTGEVGDGKIFVSPVDEVVRIRTGERGTEAI</sequence>
<dbReference type="Proteomes" id="UP001429357">
    <property type="component" value="Unassembled WGS sequence"/>
</dbReference>
<reference evidence="2" key="1">
    <citation type="submission" date="2016-06" db="EMBL/GenBank/DDBJ databases">
        <authorList>
            <person name="Van Tyne D."/>
        </authorList>
    </citation>
    <scope>NUCLEOTIDE SEQUENCE</scope>
    <source>
        <strain evidence="2">JM9A</strain>
    </source>
</reference>
<organism evidence="2 3">
    <name type="scientific">Enterococcus diestrammenae</name>
    <dbReference type="NCBI Taxonomy" id="1155073"/>
    <lineage>
        <taxon>Bacteria</taxon>
        <taxon>Bacillati</taxon>
        <taxon>Bacillota</taxon>
        <taxon>Bacilli</taxon>
        <taxon>Lactobacillales</taxon>
        <taxon>Enterococcaceae</taxon>
        <taxon>Enterococcus</taxon>
    </lineage>
</organism>
<accession>A0ABV0EZ14</accession>
<dbReference type="EMBL" id="MAEI02000001">
    <property type="protein sequence ID" value="MEO1781021.1"/>
    <property type="molecule type" value="Genomic_DNA"/>
</dbReference>
<dbReference type="PANTHER" id="PTHR30115">
    <property type="entry name" value="NITROGEN REGULATORY PROTEIN P-II"/>
    <property type="match status" value="1"/>
</dbReference>
<proteinExistence type="inferred from homology"/>
<dbReference type="SUPFAM" id="SSF54913">
    <property type="entry name" value="GlnB-like"/>
    <property type="match status" value="1"/>
</dbReference>
<evidence type="ECO:0000256" key="1">
    <source>
        <dbReference type="RuleBase" id="RU003936"/>
    </source>
</evidence>